<dbReference type="GO" id="GO:0006426">
    <property type="term" value="P:glycyl-tRNA aminoacylation"/>
    <property type="evidence" value="ECO:0007669"/>
    <property type="project" value="InterPro"/>
</dbReference>
<dbReference type="EC" id="6.1.1.14" evidence="2"/>
<dbReference type="GO" id="GO:0005829">
    <property type="term" value="C:cytosol"/>
    <property type="evidence" value="ECO:0007669"/>
    <property type="project" value="TreeGrafter"/>
</dbReference>
<evidence type="ECO:0000256" key="8">
    <source>
        <dbReference type="ARBA" id="ARBA00047937"/>
    </source>
</evidence>
<dbReference type="SUPFAM" id="SSF109604">
    <property type="entry name" value="HD-domain/PDEase-like"/>
    <property type="match status" value="1"/>
</dbReference>
<sequence>MRRAAVLGKFDLASQMVIELSSLAGTMAAEYATRAGEPPAVAQALAEMEMPRSSNAASPASLPGAVLSLADRFDLLTSMYAIGAIPTGTSDPYGVRRSALGIVRVLREFPALAAVTLSEGIRTAAARLAIQGITVEEKMQAQALEFVRHRYELQLLEAGHPHRLVRAVLPSADCPARSDALLKILTEVVDTEAGVALVAAMQRVLRILPADAIAASDDLGPFTEPSEVALAEVVTNLKLAMAGHDGDLAYFLSIASALPPAVDLFFESIQVLSNDPAIRATRLGLLQSIVRTAVPELDWNSL</sequence>
<dbReference type="Pfam" id="PF02092">
    <property type="entry name" value="tRNA_synt_2f"/>
    <property type="match status" value="1"/>
</dbReference>
<keyword evidence="7" id="KW-0030">Aminoacyl-tRNA synthetase</keyword>
<proteinExistence type="inferred from homology"/>
<organism evidence="9">
    <name type="scientific">mine drainage metagenome</name>
    <dbReference type="NCBI Taxonomy" id="410659"/>
    <lineage>
        <taxon>unclassified sequences</taxon>
        <taxon>metagenomes</taxon>
        <taxon>ecological metagenomes</taxon>
    </lineage>
</organism>
<evidence type="ECO:0000256" key="4">
    <source>
        <dbReference type="ARBA" id="ARBA00022741"/>
    </source>
</evidence>
<evidence type="ECO:0000313" key="9">
    <source>
        <dbReference type="EMBL" id="OIQ68334.1"/>
    </source>
</evidence>
<evidence type="ECO:0000256" key="6">
    <source>
        <dbReference type="ARBA" id="ARBA00022917"/>
    </source>
</evidence>
<evidence type="ECO:0000256" key="1">
    <source>
        <dbReference type="ARBA" id="ARBA00008226"/>
    </source>
</evidence>
<evidence type="ECO:0000256" key="2">
    <source>
        <dbReference type="ARBA" id="ARBA00012829"/>
    </source>
</evidence>
<keyword evidence="4" id="KW-0547">Nucleotide-binding</keyword>
<keyword evidence="6" id="KW-0648">Protein biosynthesis</keyword>
<name>A0A1J5PAK1_9ZZZZ</name>
<dbReference type="PANTHER" id="PTHR30075">
    <property type="entry name" value="GLYCYL-TRNA SYNTHETASE"/>
    <property type="match status" value="1"/>
</dbReference>
<dbReference type="PANTHER" id="PTHR30075:SF2">
    <property type="entry name" value="GLYCINE--TRNA LIGASE, CHLOROPLASTIC_MITOCHONDRIAL 2"/>
    <property type="match status" value="1"/>
</dbReference>
<dbReference type="InterPro" id="IPR006194">
    <property type="entry name" value="Gly-tRNA-synth_heterodimer"/>
</dbReference>
<dbReference type="GO" id="GO:0004820">
    <property type="term" value="F:glycine-tRNA ligase activity"/>
    <property type="evidence" value="ECO:0007669"/>
    <property type="project" value="UniProtKB-EC"/>
</dbReference>
<comment type="similarity">
    <text evidence="1">Belongs to the class-II aminoacyl-tRNA synthetase family.</text>
</comment>
<dbReference type="GO" id="GO:0005524">
    <property type="term" value="F:ATP binding"/>
    <property type="evidence" value="ECO:0007669"/>
    <property type="project" value="UniProtKB-KW"/>
</dbReference>
<accession>A0A1J5PAK1</accession>
<dbReference type="AlphaFoldDB" id="A0A1J5PAK1"/>
<comment type="caution">
    <text evidence="9">The sequence shown here is derived from an EMBL/GenBank/DDBJ whole genome shotgun (WGS) entry which is preliminary data.</text>
</comment>
<protein>
    <recommendedName>
        <fullName evidence="2">glycine--tRNA ligase</fullName>
        <ecNumber evidence="2">6.1.1.14</ecNumber>
    </recommendedName>
</protein>
<dbReference type="PROSITE" id="PS50861">
    <property type="entry name" value="AA_TRNA_LIGASE_II_GLYAB"/>
    <property type="match status" value="1"/>
</dbReference>
<keyword evidence="5" id="KW-0067">ATP-binding</keyword>
<evidence type="ECO:0000256" key="3">
    <source>
        <dbReference type="ARBA" id="ARBA00022598"/>
    </source>
</evidence>
<evidence type="ECO:0000256" key="5">
    <source>
        <dbReference type="ARBA" id="ARBA00022840"/>
    </source>
</evidence>
<comment type="catalytic activity">
    <reaction evidence="8">
        <text>tRNA(Gly) + glycine + ATP = glycyl-tRNA(Gly) + AMP + diphosphate</text>
        <dbReference type="Rhea" id="RHEA:16013"/>
        <dbReference type="Rhea" id="RHEA-COMP:9664"/>
        <dbReference type="Rhea" id="RHEA-COMP:9683"/>
        <dbReference type="ChEBI" id="CHEBI:30616"/>
        <dbReference type="ChEBI" id="CHEBI:33019"/>
        <dbReference type="ChEBI" id="CHEBI:57305"/>
        <dbReference type="ChEBI" id="CHEBI:78442"/>
        <dbReference type="ChEBI" id="CHEBI:78522"/>
        <dbReference type="ChEBI" id="CHEBI:456215"/>
        <dbReference type="EC" id="6.1.1.14"/>
    </reaction>
</comment>
<keyword evidence="3 9" id="KW-0436">Ligase</keyword>
<reference evidence="9" key="1">
    <citation type="submission" date="2016-10" db="EMBL/GenBank/DDBJ databases">
        <title>Sequence of Gallionella enrichment culture.</title>
        <authorList>
            <person name="Poehlein A."/>
            <person name="Muehling M."/>
            <person name="Daniel R."/>
        </authorList>
    </citation>
    <scope>NUCLEOTIDE SEQUENCE</scope>
</reference>
<evidence type="ECO:0000256" key="7">
    <source>
        <dbReference type="ARBA" id="ARBA00023146"/>
    </source>
</evidence>
<dbReference type="InterPro" id="IPR015944">
    <property type="entry name" value="Gly-tRNA-synth_bsu"/>
</dbReference>
<gene>
    <name evidence="9" type="primary">glyS_11</name>
    <name evidence="9" type="ORF">GALL_500760</name>
</gene>
<dbReference type="EMBL" id="MLJW01005373">
    <property type="protein sequence ID" value="OIQ68334.1"/>
    <property type="molecule type" value="Genomic_DNA"/>
</dbReference>